<evidence type="ECO:0000256" key="3">
    <source>
        <dbReference type="PIRSR" id="PIRSR606225-1"/>
    </source>
</evidence>
<evidence type="ECO:0000256" key="2">
    <source>
        <dbReference type="ARBA" id="ARBA00010876"/>
    </source>
</evidence>
<dbReference type="InterPro" id="IPR006224">
    <property type="entry name" value="PsdUridine_synth_RluA-like_CS"/>
</dbReference>
<dbReference type="PANTHER" id="PTHR21600">
    <property type="entry name" value="MITOCHONDRIAL RNA PSEUDOURIDINE SYNTHASE"/>
    <property type="match status" value="1"/>
</dbReference>
<proteinExistence type="inferred from homology"/>
<feature type="active site" evidence="3">
    <location>
        <position position="129"/>
    </location>
</feature>
<dbReference type="GO" id="GO:0000455">
    <property type="term" value="P:enzyme-directed rRNA pseudouridine synthesis"/>
    <property type="evidence" value="ECO:0007669"/>
    <property type="project" value="TreeGrafter"/>
</dbReference>
<dbReference type="PROSITE" id="PS01129">
    <property type="entry name" value="PSI_RLU"/>
    <property type="match status" value="1"/>
</dbReference>
<dbReference type="EMBL" id="CP016893">
    <property type="protein sequence ID" value="AST56682.1"/>
    <property type="molecule type" value="Genomic_DNA"/>
</dbReference>
<organism evidence="7 8">
    <name type="scientific">Thermoanaerobacterium thermosaccharolyticum</name>
    <name type="common">Clostridium thermosaccharolyticum</name>
    <dbReference type="NCBI Taxonomy" id="1517"/>
    <lineage>
        <taxon>Bacteria</taxon>
        <taxon>Bacillati</taxon>
        <taxon>Bacillota</taxon>
        <taxon>Clostridia</taxon>
        <taxon>Thermoanaerobacterales</taxon>
        <taxon>Thermoanaerobacteraceae</taxon>
        <taxon>Thermoanaerobacterium</taxon>
    </lineage>
</organism>
<dbReference type="Proteomes" id="UP000214975">
    <property type="component" value="Chromosome"/>
</dbReference>
<dbReference type="InterPro" id="IPR006145">
    <property type="entry name" value="PsdUridine_synth_RsuA/RluA"/>
</dbReference>
<comment type="catalytic activity">
    <reaction evidence="1 5">
        <text>a uridine in RNA = a pseudouridine in RNA</text>
        <dbReference type="Rhea" id="RHEA:48348"/>
        <dbReference type="Rhea" id="RHEA-COMP:12068"/>
        <dbReference type="Rhea" id="RHEA-COMP:12069"/>
        <dbReference type="ChEBI" id="CHEBI:65314"/>
        <dbReference type="ChEBI" id="CHEBI:65315"/>
    </reaction>
</comment>
<dbReference type="RefSeq" id="WP_094396808.1">
    <property type="nucleotide sequence ID" value="NZ_CP016893.1"/>
</dbReference>
<sequence length="286" mass="32697">MKIIASKEDENLPLKEILINRGFSSTLIRKYKHSGRILVNNEISIVNRIIKKGDIIELYLNDDNVSVKPERMELNICYEDDDILVVNKEAGVVVHPTAGYPENTLANGIAWYYAKKKIKASIRPVNRLDRDTSGLIIFAKNPFMQNYLQIVCPMKKFYIAIVQGDLEDRGTIDLPIKRKPGSTIERMVSDDGDRAVTDFFVLKRSEKLSFVKLELKTGRTHQIRVHLSHIGHPIIGDTLYGSDTSYIKRQALHAYRITFRQPFIGKCISIYSPIPDDMKMVLKDAF</sequence>
<dbReference type="PROSITE" id="PS50889">
    <property type="entry name" value="S4"/>
    <property type="match status" value="1"/>
</dbReference>
<protein>
    <recommendedName>
        <fullName evidence="5">Pseudouridine synthase</fullName>
        <ecNumber evidence="5">5.4.99.-</ecNumber>
    </recommendedName>
</protein>
<dbReference type="InterPro" id="IPR050188">
    <property type="entry name" value="RluA_PseudoU_synthase"/>
</dbReference>
<dbReference type="GO" id="GO:0140098">
    <property type="term" value="F:catalytic activity, acting on RNA"/>
    <property type="evidence" value="ECO:0007669"/>
    <property type="project" value="UniProtKB-ARBA"/>
</dbReference>
<dbReference type="EC" id="5.4.99.-" evidence="5"/>
<keyword evidence="5" id="KW-0413">Isomerase</keyword>
<evidence type="ECO:0000256" key="5">
    <source>
        <dbReference type="RuleBase" id="RU362028"/>
    </source>
</evidence>
<evidence type="ECO:0000259" key="6">
    <source>
        <dbReference type="Pfam" id="PF00849"/>
    </source>
</evidence>
<evidence type="ECO:0000313" key="8">
    <source>
        <dbReference type="Proteomes" id="UP000214975"/>
    </source>
</evidence>
<feature type="domain" description="Pseudouridine synthase RsuA/RluA-like" evidence="6">
    <location>
        <begin position="82"/>
        <end position="229"/>
    </location>
</feature>
<comment type="function">
    <text evidence="5">Responsible for synthesis of pseudouridine from uracil.</text>
</comment>
<dbReference type="NCBIfam" id="TIGR00005">
    <property type="entry name" value="rluA_subfam"/>
    <property type="match status" value="1"/>
</dbReference>
<dbReference type="SUPFAM" id="SSF55120">
    <property type="entry name" value="Pseudouridine synthase"/>
    <property type="match status" value="1"/>
</dbReference>
<evidence type="ECO:0000313" key="7">
    <source>
        <dbReference type="EMBL" id="AST56682.1"/>
    </source>
</evidence>
<keyword evidence="4" id="KW-0694">RNA-binding</keyword>
<dbReference type="CDD" id="cd02869">
    <property type="entry name" value="PseudoU_synth_RluA_like"/>
    <property type="match status" value="1"/>
</dbReference>
<accession>A0A223HW61</accession>
<dbReference type="InterPro" id="IPR006225">
    <property type="entry name" value="PsdUridine_synth_RluC/D"/>
</dbReference>
<gene>
    <name evidence="7" type="ORF">Thert_00481</name>
</gene>
<dbReference type="Pfam" id="PF00849">
    <property type="entry name" value="PseudoU_synth_2"/>
    <property type="match status" value="1"/>
</dbReference>
<evidence type="ECO:0000256" key="1">
    <source>
        <dbReference type="ARBA" id="ARBA00000073"/>
    </source>
</evidence>
<evidence type="ECO:0000256" key="4">
    <source>
        <dbReference type="PROSITE-ProRule" id="PRU00182"/>
    </source>
</evidence>
<dbReference type="InterPro" id="IPR020103">
    <property type="entry name" value="PsdUridine_synth_cat_dom_sf"/>
</dbReference>
<dbReference type="GO" id="GO:0009982">
    <property type="term" value="F:pseudouridine synthase activity"/>
    <property type="evidence" value="ECO:0007669"/>
    <property type="project" value="InterPro"/>
</dbReference>
<dbReference type="Gene3D" id="3.30.2350.10">
    <property type="entry name" value="Pseudouridine synthase"/>
    <property type="match status" value="1"/>
</dbReference>
<comment type="similarity">
    <text evidence="2 5">Belongs to the pseudouridine synthase RluA family.</text>
</comment>
<dbReference type="AlphaFoldDB" id="A0A223HW61"/>
<name>A0A223HW61_THETR</name>
<dbReference type="GO" id="GO:0003723">
    <property type="term" value="F:RNA binding"/>
    <property type="evidence" value="ECO:0007669"/>
    <property type="project" value="UniProtKB-KW"/>
</dbReference>
<dbReference type="PANTHER" id="PTHR21600:SF71">
    <property type="entry name" value="PSEUDOURIDINE SYNTHASE"/>
    <property type="match status" value="1"/>
</dbReference>
<reference evidence="7 8" key="1">
    <citation type="submission" date="2016-08" db="EMBL/GenBank/DDBJ databases">
        <title>A novel genetic cassette of butanologenic Thermoanaerobacterium thermosaccharolyticum that directly convert cellulose to butanol.</title>
        <authorList>
            <person name="Li T."/>
            <person name="He J."/>
        </authorList>
    </citation>
    <scope>NUCLEOTIDE SEQUENCE [LARGE SCALE GENOMIC DNA]</scope>
    <source>
        <strain evidence="7 8">TG57</strain>
    </source>
</reference>